<protein>
    <submittedName>
        <fullName evidence="1">Uncharacterized protein</fullName>
    </submittedName>
</protein>
<accession>A0A0F9B8Z6</accession>
<dbReference type="EMBL" id="LAZR01038875">
    <property type="protein sequence ID" value="KKL18424.1"/>
    <property type="molecule type" value="Genomic_DNA"/>
</dbReference>
<gene>
    <name evidence="1" type="ORF">LCGC14_2475650</name>
</gene>
<evidence type="ECO:0000313" key="1">
    <source>
        <dbReference type="EMBL" id="KKL18424.1"/>
    </source>
</evidence>
<proteinExistence type="predicted"/>
<sequence>MTIPEIGGRPQVEGILTRGVELRFIPDPGASGSIDTQQPGFCEMSTAAAETRTLPNPVFRGQEIDLTFIKDRGDLTMTSSSPVNQSGHTTLLFQDVGDHVRLIGFHNSTDGWEWRVLASDFDNGSIS</sequence>
<organism evidence="1">
    <name type="scientific">marine sediment metagenome</name>
    <dbReference type="NCBI Taxonomy" id="412755"/>
    <lineage>
        <taxon>unclassified sequences</taxon>
        <taxon>metagenomes</taxon>
        <taxon>ecological metagenomes</taxon>
    </lineage>
</organism>
<comment type="caution">
    <text evidence="1">The sequence shown here is derived from an EMBL/GenBank/DDBJ whole genome shotgun (WGS) entry which is preliminary data.</text>
</comment>
<dbReference type="AlphaFoldDB" id="A0A0F9B8Z6"/>
<name>A0A0F9B8Z6_9ZZZZ</name>
<reference evidence="1" key="1">
    <citation type="journal article" date="2015" name="Nature">
        <title>Complex archaea that bridge the gap between prokaryotes and eukaryotes.</title>
        <authorList>
            <person name="Spang A."/>
            <person name="Saw J.H."/>
            <person name="Jorgensen S.L."/>
            <person name="Zaremba-Niedzwiedzka K."/>
            <person name="Martijn J."/>
            <person name="Lind A.E."/>
            <person name="van Eijk R."/>
            <person name="Schleper C."/>
            <person name="Guy L."/>
            <person name="Ettema T.J."/>
        </authorList>
    </citation>
    <scope>NUCLEOTIDE SEQUENCE</scope>
</reference>